<dbReference type="AlphaFoldDB" id="A0A6H1WR40"/>
<keyword evidence="2" id="KW-1185">Reference proteome</keyword>
<name>A0A6H1WR40_9BACT</name>
<dbReference type="EMBL" id="CP042909">
    <property type="protein sequence ID" value="QJA05624.1"/>
    <property type="molecule type" value="Genomic_DNA"/>
</dbReference>
<dbReference type="InterPro" id="IPR036465">
    <property type="entry name" value="vWFA_dom_sf"/>
</dbReference>
<gene>
    <name evidence="1" type="ORF">FVE67_01895</name>
</gene>
<dbReference type="KEGG" id="tmai:FVE67_01895"/>
<evidence type="ECO:0000313" key="2">
    <source>
        <dbReference type="Proteomes" id="UP000501253"/>
    </source>
</evidence>
<dbReference type="SUPFAM" id="SSF53300">
    <property type="entry name" value="vWA-like"/>
    <property type="match status" value="1"/>
</dbReference>
<sequence>MFPGARKYLPGGTAPFPSWALRLSLLLFFFLWGLSPLRAANMEDYCMVPPFISKSIPPNVLLVVDVSGSMSWPAYWDIWDSNTNPATTYNATRTYEGYFIPHKVYTYNSSSNTWEESSSPADSCQPSCSWIWSSWGGYWQCGLSESNSYTGSCLNYVYMTRIDLLRWAITGGKPDSCPAGNPQIQRCDPELYGQPDAQLSCDASGCVLETYNGEKVKVPWERIYQGLAFQLKDLPFRPRLGVLFYSGTGVVDKVYIGDFTSSANFDAVNPYKNTITHLNAISPYGATPTAPALWDAYNYFAQNQPEYGGFQPQSGQGDEWKNPLYQCFDEDNNGNCQGNELKLVPCAKNFVILLSDGQWNVGGAPADWTCTIDTGFEEHSADPVVPAYWLHAKGFTNKPTGQKSRVEALYAIGLFLGGTGEQSLKNVAMYGSFDLAGGKTWPDGLSDYPRDTCRMDDCCDSDNCGKGSACTPLPSSSTDWDQDGNGVPDTFFSAKDAQEIREAIWNAIQDILRRASSGTAAAMLASKGSGALLAQAAFYPRRDFSGTEIDWVGELQTFWYYLDPWLKNANILEETPPRDLILDLSRDCVIHFRFDGTNTLIDRWCDTDGDGVADSYVNSVKFEEAHSLFRAGEELCAKAPSERTIYTQVNGTLVEFTPAEVSQLCPYLLQGSCTNSTLAERYIRWVRGEEFSEFRSRTVPCGVWKLGDIISSTPVVLSSFKLEPYDETPPLGYLDGTYARYIQSDLYKNRGYIFVGANDGMLHAFHLGILKELSGRHKKAEISLNDTSGLGLGEEAWAFIPQNVLPYLQYLTRKDYCHLYLVDAPPVVVDASIAGDNCTGNYWECLRTDSSWRTILIGGMGLGGATSENCTANGTCVPTPMSGLGFSSYFALDVTDPLHPKFLWEFTHPELGFSTSGPAVVRVGDAGRNGRWFVVLASGPTGRVNQEDRSFTGESSQDLKLFVLDLKTGECVLKDNLGNCKPIDTEISEAFAGSLINASIDTDRHRPGASGFYSDDAVYVGYTQKISKGDQVEWKGGVLRLLIKDDPDPSHWEVKPLIQDIGPVTTSVAKLQDRRHGKLWIYFGTGRYFHKQDTPDDQQALYGVKDPCYDPNLNDFSENCTNPTLTLKDLEDRSADNAPSPWNEPTHGWYINLDPANSTSDAERLITNPNATFSGVVYFTTFAPESDICSLGGKTHVWTVKYNTGGAATSLVSGVKVLIQLSTAAIEEISLPEALTERGGRRTGGYIGVPPQLQGMAVIGRPRPQRRVIHVQEK</sequence>
<organism evidence="1 2">
    <name type="scientific">Thermosulfurimonas marina</name>
    <dbReference type="NCBI Taxonomy" id="2047767"/>
    <lineage>
        <taxon>Bacteria</taxon>
        <taxon>Pseudomonadati</taxon>
        <taxon>Thermodesulfobacteriota</taxon>
        <taxon>Thermodesulfobacteria</taxon>
        <taxon>Thermodesulfobacteriales</taxon>
        <taxon>Thermodesulfobacteriaceae</taxon>
        <taxon>Thermosulfurimonas</taxon>
    </lineage>
</organism>
<reference evidence="1 2" key="1">
    <citation type="submission" date="2019-08" db="EMBL/GenBank/DDBJ databases">
        <title>Complete genome sequence of Thermosulfurimonas marina SU872T, an anaerobic thermophilic chemolithoautotrophic bacterium isolated from a shallow marine hydrothermal vent.</title>
        <authorList>
            <person name="Allioux M."/>
            <person name="Jebbar M."/>
            <person name="Slobodkina G."/>
            <person name="Slobodkin A."/>
            <person name="Moalic Y."/>
            <person name="Frolova A."/>
            <person name="Shao Z."/>
            <person name="Alain K."/>
        </authorList>
    </citation>
    <scope>NUCLEOTIDE SEQUENCE [LARGE SCALE GENOMIC DNA]</scope>
    <source>
        <strain evidence="1 2">SU872</strain>
    </source>
</reference>
<protein>
    <submittedName>
        <fullName evidence="1">Pilus assembly protein PilY</fullName>
    </submittedName>
</protein>
<dbReference type="Proteomes" id="UP000501253">
    <property type="component" value="Chromosome"/>
</dbReference>
<proteinExistence type="predicted"/>
<evidence type="ECO:0000313" key="1">
    <source>
        <dbReference type="EMBL" id="QJA05624.1"/>
    </source>
</evidence>
<accession>A0A6H1WR40</accession>